<evidence type="ECO:0000256" key="1">
    <source>
        <dbReference type="SAM" id="Phobius"/>
    </source>
</evidence>
<dbReference type="Proteomes" id="UP000315369">
    <property type="component" value="Unassembled WGS sequence"/>
</dbReference>
<dbReference type="AlphaFoldDB" id="A0A540WNK8"/>
<organism evidence="3 4">
    <name type="scientific">Myxococcus llanfairpwllgwyngyllgogerychwyrndrobwllllantysiliogogogochensis</name>
    <dbReference type="NCBI Taxonomy" id="2590453"/>
    <lineage>
        <taxon>Bacteria</taxon>
        <taxon>Pseudomonadati</taxon>
        <taxon>Myxococcota</taxon>
        <taxon>Myxococcia</taxon>
        <taxon>Myxococcales</taxon>
        <taxon>Cystobacterineae</taxon>
        <taxon>Myxococcaceae</taxon>
        <taxon>Myxococcus</taxon>
    </lineage>
</organism>
<gene>
    <name evidence="3" type="ORF">FJV41_38610</name>
</gene>
<keyword evidence="1" id="KW-0812">Transmembrane</keyword>
<dbReference type="Pfam" id="PF13785">
    <property type="entry name" value="DUF4178"/>
    <property type="match status" value="2"/>
</dbReference>
<comment type="caution">
    <text evidence="3">The sequence shown here is derived from an EMBL/GenBank/DDBJ whole genome shotgun (WGS) entry which is preliminary data.</text>
</comment>
<feature type="transmembrane region" description="Helical" evidence="1">
    <location>
        <begin position="442"/>
        <end position="461"/>
    </location>
</feature>
<reference evidence="3 4" key="1">
    <citation type="submission" date="2019-06" db="EMBL/GenBank/DDBJ databases">
        <authorList>
            <person name="Livingstone P."/>
            <person name="Whitworth D."/>
        </authorList>
    </citation>
    <scope>NUCLEOTIDE SEQUENCE [LARGE SCALE GENOMIC DNA]</scope>
    <source>
        <strain evidence="3 4">AM401</strain>
    </source>
</reference>
<feature type="transmembrane region" description="Helical" evidence="1">
    <location>
        <begin position="596"/>
        <end position="615"/>
    </location>
</feature>
<protein>
    <submittedName>
        <fullName evidence="3">DUF4178 domain-containing protein</fullName>
    </submittedName>
</protein>
<dbReference type="OrthoDB" id="228033at2"/>
<dbReference type="EMBL" id="VIFM01000243">
    <property type="protein sequence ID" value="TQF10609.1"/>
    <property type="molecule type" value="Genomic_DNA"/>
</dbReference>
<proteinExistence type="predicted"/>
<keyword evidence="1" id="KW-1133">Transmembrane helix</keyword>
<name>A0A540WNK8_9BACT</name>
<evidence type="ECO:0000259" key="2">
    <source>
        <dbReference type="Pfam" id="PF13785"/>
    </source>
</evidence>
<evidence type="ECO:0000313" key="4">
    <source>
        <dbReference type="Proteomes" id="UP000315369"/>
    </source>
</evidence>
<accession>A0A540WNK8</accession>
<keyword evidence="4" id="KW-1185">Reference proteome</keyword>
<dbReference type="RefSeq" id="WP_141647620.1">
    <property type="nucleotide sequence ID" value="NZ_VIFM01000243.1"/>
</dbReference>
<dbReference type="InterPro" id="IPR025235">
    <property type="entry name" value="DUF4178"/>
</dbReference>
<feature type="domain" description="DUF4178" evidence="2">
    <location>
        <begin position="272"/>
        <end position="408"/>
    </location>
</feature>
<feature type="domain" description="DUF4178" evidence="2">
    <location>
        <begin position="56"/>
        <end position="194"/>
    </location>
</feature>
<keyword evidence="1" id="KW-0472">Membrane</keyword>
<sequence>MSQGRCPSCGADVEFTAGSAQVVVCGHCQTVVARKGADFEAHGKIGRVVVTDSPLQLGAEGRYARTAFQVVGHLQKDHGAGPWDEWYVEFSDGRTAWVSESEGAFHLLLEAGVEEGVSLSDLHPGERLRLRNRVWVVEERGHGKVVAAEGQLPSDVDPTQDSYYVDATGSKGAFVTLDFGTRNKDPEVFIGERLKLEQLGIPVDQLRPRARRKVDLQQARCTECNGPLELRAPDKSLRVGCPFCGALLDVSKGKLSFLRLLEKPDHAPIIPLGAKGTLKNTEWMCIGFLVRSCTVEGVRYPWEEYLLFHKSKGFVWLMLSNGHWVFLEPLAAGDVELSPLSSAYFEGRRYKAFQNVHAVTENVQGEFYWEVTAGEYAEAAEYVSPPYSINVDATEDEVTYTYGEYLQPEVVKEAFKLKEVGPTYGILPSQPNPYAAGMRSTMLWSFLWLLGLLVLSGIFSVNSREEVVLQENVTVPADAASGTPAAMKFSAPFELTKRGNMKVEVAAGLSNAWMGVQGDLVNQETGDVVSFYQELSYYQGNDSDGFWSEGSPSDSLYLSALPAGKYVLRTTAAFDASPRPSVRNYSVKLVHDTPNGTWLCVALVLMLLAPVFAFVRSHGFETRRWADSNLTE</sequence>
<evidence type="ECO:0000313" key="3">
    <source>
        <dbReference type="EMBL" id="TQF10609.1"/>
    </source>
</evidence>